<evidence type="ECO:0000313" key="6">
    <source>
        <dbReference type="EMBL" id="SMX46786.1"/>
    </source>
</evidence>
<feature type="domain" description="NlpC/P60" evidence="5">
    <location>
        <begin position="162"/>
        <end position="285"/>
    </location>
</feature>
<dbReference type="EC" id="3.4.22.-" evidence="6"/>
<keyword evidence="4" id="KW-0788">Thiol protease</keyword>
<gene>
    <name evidence="6" type="ORF">MAA8898_03524</name>
</gene>
<dbReference type="GO" id="GO:0006508">
    <property type="term" value="P:proteolysis"/>
    <property type="evidence" value="ECO:0007669"/>
    <property type="project" value="UniProtKB-KW"/>
</dbReference>
<evidence type="ECO:0000259" key="5">
    <source>
        <dbReference type="PROSITE" id="PS51935"/>
    </source>
</evidence>
<keyword evidence="7" id="KW-1185">Reference proteome</keyword>
<sequence length="285" mass="30968">MMDRRLTPFNGRVAHSALRGQVEAETYSDGERHRIAVPLADLLTVPKGSRDRQLLRGAAFRVLDLRDGWAYGFAERDGYVGWVETADLVGMPDEAETHRVAARQSYGKSSPGLKPMGRITPLSLGTRLAVLEEVDGWARVAWTRGTVPRDLYVPRQHLAPLDEPETDPVVVAERLLGTPYLWGGNSAFGIDCSGLVQIALHTCGRDCAGDSDMQESMGAALAPGTLPQRGDLMFWKGHVAWVSDPETLIHANAFHMAVAFEPIAGAIARIAAQGDGPVTRHARLT</sequence>
<evidence type="ECO:0000313" key="7">
    <source>
        <dbReference type="Proteomes" id="UP000207598"/>
    </source>
</evidence>
<dbReference type="GO" id="GO:0008234">
    <property type="term" value="F:cysteine-type peptidase activity"/>
    <property type="evidence" value="ECO:0007669"/>
    <property type="project" value="UniProtKB-KW"/>
</dbReference>
<evidence type="ECO:0000256" key="1">
    <source>
        <dbReference type="ARBA" id="ARBA00007074"/>
    </source>
</evidence>
<evidence type="ECO:0000256" key="2">
    <source>
        <dbReference type="ARBA" id="ARBA00022670"/>
    </source>
</evidence>
<dbReference type="SUPFAM" id="SSF54001">
    <property type="entry name" value="Cysteine proteinases"/>
    <property type="match status" value="1"/>
</dbReference>
<organism evidence="6 7">
    <name type="scientific">Maliponia aquimaris</name>
    <dbReference type="NCBI Taxonomy" id="1673631"/>
    <lineage>
        <taxon>Bacteria</taxon>
        <taxon>Pseudomonadati</taxon>
        <taxon>Pseudomonadota</taxon>
        <taxon>Alphaproteobacteria</taxon>
        <taxon>Rhodobacterales</taxon>
        <taxon>Paracoccaceae</taxon>
        <taxon>Maliponia</taxon>
    </lineage>
</organism>
<name>A0A238KXJ9_9RHOB</name>
<dbReference type="InterPro" id="IPR000064">
    <property type="entry name" value="NLP_P60_dom"/>
</dbReference>
<dbReference type="Gene3D" id="3.90.1720.10">
    <property type="entry name" value="endopeptidase domain like (from Nostoc punctiforme)"/>
    <property type="match status" value="1"/>
</dbReference>
<evidence type="ECO:0000256" key="3">
    <source>
        <dbReference type="ARBA" id="ARBA00022801"/>
    </source>
</evidence>
<dbReference type="PANTHER" id="PTHR47359">
    <property type="entry name" value="PEPTIDOGLYCAN DL-ENDOPEPTIDASE CWLO"/>
    <property type="match status" value="1"/>
</dbReference>
<reference evidence="6 7" key="1">
    <citation type="submission" date="2017-05" db="EMBL/GenBank/DDBJ databases">
        <authorList>
            <person name="Song R."/>
            <person name="Chenine A.L."/>
            <person name="Ruprecht R.M."/>
        </authorList>
    </citation>
    <scope>NUCLEOTIDE SEQUENCE [LARGE SCALE GENOMIC DNA]</scope>
    <source>
        <strain evidence="6 7">CECT 8898</strain>
    </source>
</reference>
<evidence type="ECO:0000256" key="4">
    <source>
        <dbReference type="ARBA" id="ARBA00022807"/>
    </source>
</evidence>
<accession>A0A238KXJ9</accession>
<dbReference type="Pfam" id="PF18348">
    <property type="entry name" value="SH3_16"/>
    <property type="match status" value="1"/>
</dbReference>
<dbReference type="EMBL" id="FXYF01000010">
    <property type="protein sequence ID" value="SMX46786.1"/>
    <property type="molecule type" value="Genomic_DNA"/>
</dbReference>
<dbReference type="InterPro" id="IPR041382">
    <property type="entry name" value="SH3_16"/>
</dbReference>
<dbReference type="PROSITE" id="PS51935">
    <property type="entry name" value="NLPC_P60"/>
    <property type="match status" value="1"/>
</dbReference>
<dbReference type="InterPro" id="IPR051794">
    <property type="entry name" value="PG_Endopeptidase_C40"/>
</dbReference>
<dbReference type="InterPro" id="IPR038765">
    <property type="entry name" value="Papain-like_cys_pep_sf"/>
</dbReference>
<keyword evidence="3 6" id="KW-0378">Hydrolase</keyword>
<dbReference type="AlphaFoldDB" id="A0A238KXJ9"/>
<protein>
    <submittedName>
        <fullName evidence="6">Dipeptidyl-peptidase 6</fullName>
        <ecNumber evidence="6">3.4.22.-</ecNumber>
    </submittedName>
</protein>
<dbReference type="Proteomes" id="UP000207598">
    <property type="component" value="Unassembled WGS sequence"/>
</dbReference>
<proteinExistence type="inferred from homology"/>
<comment type="similarity">
    <text evidence="1">Belongs to the peptidase C40 family.</text>
</comment>
<dbReference type="Pfam" id="PF00877">
    <property type="entry name" value="NLPC_P60"/>
    <property type="match status" value="1"/>
</dbReference>
<dbReference type="PANTHER" id="PTHR47359:SF3">
    <property type="entry name" value="NLP_P60 DOMAIN-CONTAINING PROTEIN-RELATED"/>
    <property type="match status" value="1"/>
</dbReference>
<keyword evidence="2" id="KW-0645">Protease</keyword>